<keyword evidence="2" id="KW-1185">Reference proteome</keyword>
<organism evidence="1 2">
    <name type="scientific">Aspergillus puulaauensis</name>
    <dbReference type="NCBI Taxonomy" id="1220207"/>
    <lineage>
        <taxon>Eukaryota</taxon>
        <taxon>Fungi</taxon>
        <taxon>Dikarya</taxon>
        <taxon>Ascomycota</taxon>
        <taxon>Pezizomycotina</taxon>
        <taxon>Eurotiomycetes</taxon>
        <taxon>Eurotiomycetidae</taxon>
        <taxon>Eurotiales</taxon>
        <taxon>Aspergillaceae</taxon>
        <taxon>Aspergillus</taxon>
    </lineage>
</organism>
<dbReference type="EMBL" id="AP024447">
    <property type="protein sequence ID" value="BCS25745.1"/>
    <property type="molecule type" value="Genomic_DNA"/>
</dbReference>
<reference evidence="1" key="1">
    <citation type="submission" date="2021-01" db="EMBL/GenBank/DDBJ databases">
        <authorList>
            <consortium name="Aspergillus puulaauensis MK2 genome sequencing consortium"/>
            <person name="Kazuki M."/>
            <person name="Futagami T."/>
        </authorList>
    </citation>
    <scope>NUCLEOTIDE SEQUENCE</scope>
    <source>
        <strain evidence="1">MK2</strain>
    </source>
</reference>
<reference evidence="1" key="2">
    <citation type="submission" date="2021-02" db="EMBL/GenBank/DDBJ databases">
        <title>Aspergillus puulaauensis MK2 genome sequence.</title>
        <authorList>
            <person name="Futagami T."/>
            <person name="Mori K."/>
            <person name="Kadooka C."/>
            <person name="Tanaka T."/>
        </authorList>
    </citation>
    <scope>NUCLEOTIDE SEQUENCE</scope>
    <source>
        <strain evidence="1">MK2</strain>
    </source>
</reference>
<gene>
    <name evidence="1" type="ORF">APUU_50456S</name>
</gene>
<protein>
    <submittedName>
        <fullName evidence="1">Uncharacterized protein</fullName>
    </submittedName>
</protein>
<proteinExistence type="predicted"/>
<name>A0A7R7XQF1_9EURO</name>
<dbReference type="GeneID" id="64975750"/>
<accession>A0A7R7XQF1</accession>
<evidence type="ECO:0000313" key="2">
    <source>
        <dbReference type="Proteomes" id="UP000654913"/>
    </source>
</evidence>
<dbReference type="RefSeq" id="XP_041557939.1">
    <property type="nucleotide sequence ID" value="XM_041705455.1"/>
</dbReference>
<evidence type="ECO:0000313" key="1">
    <source>
        <dbReference type="EMBL" id="BCS25745.1"/>
    </source>
</evidence>
<dbReference type="Proteomes" id="UP000654913">
    <property type="component" value="Chromosome 5"/>
</dbReference>
<dbReference type="AlphaFoldDB" id="A0A7R7XQF1"/>
<dbReference type="KEGG" id="apuu:APUU_50456S"/>
<sequence>MYTFKRGKEGEYKNCNESPVLLENSCKIDDDDDNLDTPMGKAFFVPDKDGCKSRNRKGILLGTDGKIFLYECERDDHQFTEWCGFSWASQFWLEIS</sequence>